<proteinExistence type="predicted"/>
<dbReference type="Proteomes" id="UP000000933">
    <property type="component" value="Plasmid pSR61"/>
</dbReference>
<protein>
    <submittedName>
        <fullName evidence="1">Uncharacterized protein</fullName>
    </submittedName>
</protein>
<dbReference type="KEGG" id="srm:SRM_p61048"/>
<dbReference type="EMBL" id="FP565812">
    <property type="protein sequence ID" value="CBH22804.1"/>
    <property type="molecule type" value="Genomic_DNA"/>
</dbReference>
<sequence length="79" mass="9010">MLDSTHCRSHFYTCRGMKACDCPLYRGSSIQLRRLTLAAFSLPVDGSIFHCVGLRNGTLMRLRFFTGPTESIRCRLPRL</sequence>
<keyword evidence="1" id="KW-0614">Plasmid</keyword>
<reference evidence="1 2" key="1">
    <citation type="journal article" date="2010" name="ISME J.">
        <title>Fine-scale evolution: genomic, phenotypic and ecological differentiation in two coexisting Salinibacter ruber strains.</title>
        <authorList>
            <person name="Pena A."/>
            <person name="Teeling H."/>
            <person name="Huerta-Cepas J."/>
            <person name="Santos F."/>
            <person name="Yarza P."/>
            <person name="Brito-Echeverria J."/>
            <person name="Lucio M."/>
            <person name="Schmitt-Kopplin P."/>
            <person name="Meseguer I."/>
            <person name="Schenowitz C."/>
            <person name="Dossat C."/>
            <person name="Barbe V."/>
            <person name="Dopazo J."/>
            <person name="Rossello-Mora R."/>
            <person name="Schuler M."/>
            <person name="Glockner F.O."/>
            <person name="Amann R."/>
            <person name="Gabaldon T."/>
            <person name="Anton J."/>
        </authorList>
    </citation>
    <scope>NUCLEOTIDE SEQUENCE [LARGE SCALE GENOMIC DNA]</scope>
    <source>
        <strain evidence="1 2">M8</strain>
        <plasmid evidence="2">pSR61</plasmid>
    </source>
</reference>
<dbReference type="AlphaFoldDB" id="D5H4G4"/>
<gene>
    <name evidence="1" type="ORF">SRM_p61048</name>
</gene>
<accession>D5H4G4</accession>
<reference evidence="2" key="2">
    <citation type="submission" date="2010-04" db="EMBL/GenBank/DDBJ databases">
        <title>Genome sequence of Salinibacter ruber M8.</title>
        <authorList>
            <consortium name="Genoscope"/>
        </authorList>
    </citation>
    <scope>NUCLEOTIDE SEQUENCE [LARGE SCALE GENOMIC DNA]</scope>
    <source>
        <strain evidence="2">M8</strain>
        <plasmid evidence="2">pSR61</plasmid>
    </source>
</reference>
<evidence type="ECO:0000313" key="2">
    <source>
        <dbReference type="Proteomes" id="UP000000933"/>
    </source>
</evidence>
<organism evidence="1 2">
    <name type="scientific">Salinibacter ruber (strain M8)</name>
    <dbReference type="NCBI Taxonomy" id="761659"/>
    <lineage>
        <taxon>Bacteria</taxon>
        <taxon>Pseudomonadati</taxon>
        <taxon>Rhodothermota</taxon>
        <taxon>Rhodothermia</taxon>
        <taxon>Rhodothermales</taxon>
        <taxon>Salinibacteraceae</taxon>
        <taxon>Salinibacter</taxon>
    </lineage>
</organism>
<evidence type="ECO:0000313" key="1">
    <source>
        <dbReference type="EMBL" id="CBH22804.1"/>
    </source>
</evidence>
<geneLocation type="plasmid" evidence="1 2">
    <name>pSR61</name>
</geneLocation>
<dbReference type="HOGENOM" id="CLU_2604020_0_0_10"/>
<name>D5H4G4_SALRM</name>